<gene>
    <name evidence="3" type="ORF">OVA965_LOCUS10221</name>
    <name evidence="4" type="ORF">TMI583_LOCUS10220</name>
</gene>
<comment type="caution">
    <text evidence="3">The sequence shown here is derived from an EMBL/GenBank/DDBJ whole genome shotgun (WGS) entry which is preliminary data.</text>
</comment>
<evidence type="ECO:0000313" key="3">
    <source>
        <dbReference type="EMBL" id="CAF0913013.1"/>
    </source>
</evidence>
<sequence>MTDFSEPRISGHNIFGGRQHQSDTNTDRSPHSIIDHAAFDAYTKLRQIAKDYNCEDTLVIPQLVIVGETSVGKSMLVQNFLGFPCSFSETNIATRCPVAYCLRYNSSLADNEIHFSRPSGLRPEELADHLKNYMKHIEKTTGFSVEPYVIEIQSKHYTDFEILDVPGLVGGDEDPKRREAVERITEQYVRDPKFSIVQLKSAEQLKSNAYGIRCIQELCTKNPAKYNKSLAPRPDYRSQTITIQTFFDTFMTHNTSATAANEGLEQSIQDFGETYFVNMIFDGYSFSKHNFEENVQYLQNLPRSEKRNVDRWITLVNNAEESEKFNENDYRKLIGIDIAKTQIQRLWLKSFRLALPKLQTIIQDHLQNSTLKYDAAVRKLTQQDPNTVRDCYRKYIDDFRRTLQIYIAQKGEIFTAFPVDKSAITYHQLESEYNNNWKRRYQLDWRAHLTYEQMEKKLRSKMQTDQEHNGLLITLNSKLNGSRHFERLRRIFSYMILSFKPERPSDDLIETAEAHIYGGLSDYENLPKAVREIVLKLINETFLLGICWLTQMFAFIADMFAKNVKKHLLCNKHGQLKGHYKFLYAVDFEYHEIIRTLMRDAICFIKQARNCYTSYITHDLTLRLKKLTFSIPPEISHETYQQKIEGLHVVSKTKVTDDSSSASVSSLKSTMNAVSTTANLVASVAPSPLTAGAAATVTALAYNAATIADVYRLIPKQDILKAIFGSESYLTNNRDPQTGNHYENGRNTITEIYTAVCGQLLYSIETSFNTHVCMKLDEFHTLKPTSKLSLRDRILLMSDAQIIEMSNLQLDDVQKEIDDSWKETNDLHDALDLIKIAVRQIANNPTSDATTARTALTTTPVKQEELSERKRKVRTKMAQEHQKEVNNLSRRLPLRTTTTITDHRDTNEKFSDSHVENARFANETEHQLFLSTDKISACELLLKVLREHDREDLEYGLFEDESLEQDKSNPKVQQHIYVDANQLDEEDEDLQFESAHLNVHNHYSRPPVATSTINSTTTANGSRSQFNYANAESSPNDTDYSELE</sequence>
<dbReference type="InterPro" id="IPR045063">
    <property type="entry name" value="Dynamin_N"/>
</dbReference>
<name>A0A8S2DDH2_9BILA</name>
<dbReference type="Proteomes" id="UP000682733">
    <property type="component" value="Unassembled WGS sequence"/>
</dbReference>
<dbReference type="Proteomes" id="UP000677228">
    <property type="component" value="Unassembled WGS sequence"/>
</dbReference>
<dbReference type="InterPro" id="IPR027417">
    <property type="entry name" value="P-loop_NTPase"/>
</dbReference>
<evidence type="ECO:0000259" key="2">
    <source>
        <dbReference type="Pfam" id="PF00350"/>
    </source>
</evidence>
<protein>
    <recommendedName>
        <fullName evidence="2">Dynamin N-terminal domain-containing protein</fullName>
    </recommendedName>
</protein>
<accession>A0A8S2DDH2</accession>
<feature type="compositionally biased region" description="Polar residues" evidence="1">
    <location>
        <begin position="1021"/>
        <end position="1038"/>
    </location>
</feature>
<organism evidence="3 5">
    <name type="scientific">Didymodactylos carnosus</name>
    <dbReference type="NCBI Taxonomy" id="1234261"/>
    <lineage>
        <taxon>Eukaryota</taxon>
        <taxon>Metazoa</taxon>
        <taxon>Spiralia</taxon>
        <taxon>Gnathifera</taxon>
        <taxon>Rotifera</taxon>
        <taxon>Eurotatoria</taxon>
        <taxon>Bdelloidea</taxon>
        <taxon>Philodinida</taxon>
        <taxon>Philodinidae</taxon>
        <taxon>Didymodactylos</taxon>
    </lineage>
</organism>
<dbReference type="Pfam" id="PF00350">
    <property type="entry name" value="Dynamin_N"/>
    <property type="match status" value="1"/>
</dbReference>
<feature type="region of interest" description="Disordered" evidence="1">
    <location>
        <begin position="1"/>
        <end position="30"/>
    </location>
</feature>
<feature type="domain" description="Dynamin N-terminal" evidence="2">
    <location>
        <begin position="63"/>
        <end position="208"/>
    </location>
</feature>
<evidence type="ECO:0000313" key="4">
    <source>
        <dbReference type="EMBL" id="CAF3691866.1"/>
    </source>
</evidence>
<proteinExistence type="predicted"/>
<feature type="region of interest" description="Disordered" evidence="1">
    <location>
        <begin position="1012"/>
        <end position="1044"/>
    </location>
</feature>
<reference evidence="3" key="1">
    <citation type="submission" date="2021-02" db="EMBL/GenBank/DDBJ databases">
        <authorList>
            <person name="Nowell W R."/>
        </authorList>
    </citation>
    <scope>NUCLEOTIDE SEQUENCE</scope>
</reference>
<evidence type="ECO:0000313" key="5">
    <source>
        <dbReference type="Proteomes" id="UP000677228"/>
    </source>
</evidence>
<dbReference type="Gene3D" id="3.40.50.300">
    <property type="entry name" value="P-loop containing nucleotide triphosphate hydrolases"/>
    <property type="match status" value="1"/>
</dbReference>
<dbReference type="SUPFAM" id="SSF52540">
    <property type="entry name" value="P-loop containing nucleoside triphosphate hydrolases"/>
    <property type="match status" value="1"/>
</dbReference>
<evidence type="ECO:0000256" key="1">
    <source>
        <dbReference type="SAM" id="MobiDB-lite"/>
    </source>
</evidence>
<dbReference type="EMBL" id="CAJOBA010003753">
    <property type="protein sequence ID" value="CAF3691866.1"/>
    <property type="molecule type" value="Genomic_DNA"/>
</dbReference>
<dbReference type="AlphaFoldDB" id="A0A8S2DDH2"/>
<dbReference type="EMBL" id="CAJNOK010003751">
    <property type="protein sequence ID" value="CAF0913013.1"/>
    <property type="molecule type" value="Genomic_DNA"/>
</dbReference>